<dbReference type="PANTHER" id="PTHR42784:SF1">
    <property type="entry name" value="PYRANOSE 2-OXIDASE"/>
    <property type="match status" value="1"/>
</dbReference>
<comment type="caution">
    <text evidence="8">The sequence shown here is derived from an EMBL/GenBank/DDBJ whole genome shotgun (WGS) entry which is preliminary data.</text>
</comment>
<dbReference type="Pfam" id="PF05199">
    <property type="entry name" value="GMC_oxred_C"/>
    <property type="match status" value="1"/>
</dbReference>
<organism evidence="8 9">
    <name type="scientific">Neorhizobium phenanthreniclasticum</name>
    <dbReference type="NCBI Taxonomy" id="3157917"/>
    <lineage>
        <taxon>Bacteria</taxon>
        <taxon>Pseudomonadati</taxon>
        <taxon>Pseudomonadota</taxon>
        <taxon>Alphaproteobacteria</taxon>
        <taxon>Hyphomicrobiales</taxon>
        <taxon>Rhizobiaceae</taxon>
        <taxon>Rhizobium/Agrobacterium group</taxon>
        <taxon>Neorhizobium</taxon>
    </lineage>
</organism>
<name>A0ABV0M604_9HYPH</name>
<proteinExistence type="inferred from homology"/>
<feature type="domain" description="Glucose-methanol-choline oxidoreductase N-terminal" evidence="6">
    <location>
        <begin position="189"/>
        <end position="276"/>
    </location>
</feature>
<dbReference type="Pfam" id="PF00732">
    <property type="entry name" value="GMC_oxred_N"/>
    <property type="match status" value="1"/>
</dbReference>
<dbReference type="SUPFAM" id="SSF51905">
    <property type="entry name" value="FAD/NAD(P)-binding domain"/>
    <property type="match status" value="1"/>
</dbReference>
<accession>A0ABV0M604</accession>
<keyword evidence="5" id="KW-0560">Oxidoreductase</keyword>
<sequence>MAVIDLHSEPGASIFPLLRCDLCIVGSGPAGATIARELSSARLNIVLLESGRTERSAQIDELDAIENIGRPRARDQWSVRNRILGGSSHTWGGRCAGFDAIDFQERPWVAGSGWPLKVEEIDPFLDRSASHLGLAMGRGFSDERFWDIAGRTPPRKEVDPSLLLPFFWQFSRDEAESYPFEYMRFGRHLRQHLGENTTLVTGATALRVLSVESDTSVQGVEFATLDGRKHTLTASAVVLCAGGIENARILLNSGTGGRNGLGNGRDQIGRYLMDHLRGPTAFFQLPGSGPVQRRFGRYNVQNHFFRAGLRLSPAIQQREKLLNCAGWLGEAVAPDDPWDALRRFYAKKPRLPQDVVSLVRNSALLLHGAKDYFGARNGLPRKLLELTLDCMCEQVPDPDSRITLSEHCDRFGMRLPKVDWRSHPDEARTMHRMAELITAEFDRIGLPKPILAEWVRDKAPIPATFVDVAHPTGTTRMSTDPSKGVVDSNCEVHGVAGLFVSGSSVFPTAGHCNPTQMIVAMAIRLADHLRSRPYKSAPVEIIANAG</sequence>
<keyword evidence="4" id="KW-0274">FAD</keyword>
<evidence type="ECO:0000256" key="1">
    <source>
        <dbReference type="ARBA" id="ARBA00001974"/>
    </source>
</evidence>
<gene>
    <name evidence="8" type="ORF">ABK249_20455</name>
</gene>
<keyword evidence="9" id="KW-1185">Reference proteome</keyword>
<dbReference type="EMBL" id="JBEAAL010000017">
    <property type="protein sequence ID" value="MEQ1407308.1"/>
    <property type="molecule type" value="Genomic_DNA"/>
</dbReference>
<dbReference type="InterPro" id="IPR051473">
    <property type="entry name" value="P2Ox-like"/>
</dbReference>
<comment type="similarity">
    <text evidence="2">Belongs to the GMC oxidoreductase family.</text>
</comment>
<evidence type="ECO:0000256" key="5">
    <source>
        <dbReference type="ARBA" id="ARBA00023002"/>
    </source>
</evidence>
<dbReference type="InterPro" id="IPR007867">
    <property type="entry name" value="GMC_OxRtase_C"/>
</dbReference>
<protein>
    <submittedName>
        <fullName evidence="8">GMC family oxidoreductase</fullName>
    </submittedName>
</protein>
<dbReference type="InterPro" id="IPR000172">
    <property type="entry name" value="GMC_OxRdtase_N"/>
</dbReference>
<evidence type="ECO:0000313" key="8">
    <source>
        <dbReference type="EMBL" id="MEQ1407308.1"/>
    </source>
</evidence>
<evidence type="ECO:0000256" key="2">
    <source>
        <dbReference type="ARBA" id="ARBA00010790"/>
    </source>
</evidence>
<dbReference type="RefSeq" id="WP_348863758.1">
    <property type="nucleotide sequence ID" value="NZ_JBEAAL010000017.1"/>
</dbReference>
<keyword evidence="3" id="KW-0285">Flavoprotein</keyword>
<evidence type="ECO:0000256" key="3">
    <source>
        <dbReference type="ARBA" id="ARBA00022630"/>
    </source>
</evidence>
<feature type="domain" description="Glucose-methanol-choline oxidoreductase C-terminal" evidence="7">
    <location>
        <begin position="396"/>
        <end position="522"/>
    </location>
</feature>
<evidence type="ECO:0000259" key="6">
    <source>
        <dbReference type="Pfam" id="PF00732"/>
    </source>
</evidence>
<dbReference type="Gene3D" id="3.50.50.60">
    <property type="entry name" value="FAD/NAD(P)-binding domain"/>
    <property type="match status" value="2"/>
</dbReference>
<evidence type="ECO:0000259" key="7">
    <source>
        <dbReference type="Pfam" id="PF05199"/>
    </source>
</evidence>
<evidence type="ECO:0000256" key="4">
    <source>
        <dbReference type="ARBA" id="ARBA00022827"/>
    </source>
</evidence>
<evidence type="ECO:0000313" key="9">
    <source>
        <dbReference type="Proteomes" id="UP001496627"/>
    </source>
</evidence>
<dbReference type="PANTHER" id="PTHR42784">
    <property type="entry name" value="PYRANOSE 2-OXIDASE"/>
    <property type="match status" value="1"/>
</dbReference>
<comment type="cofactor">
    <cofactor evidence="1">
        <name>FAD</name>
        <dbReference type="ChEBI" id="CHEBI:57692"/>
    </cofactor>
</comment>
<dbReference type="InterPro" id="IPR036188">
    <property type="entry name" value="FAD/NAD-bd_sf"/>
</dbReference>
<reference evidence="8 9" key="1">
    <citation type="submission" date="2024-05" db="EMBL/GenBank/DDBJ databases">
        <title>Neorhizobium sp. Rsf11, a plant growth promoting and heavy metal resistant PAH-degrader.</title>
        <authorList>
            <person name="Golubev S.N."/>
            <person name="Muratova A.Y."/>
            <person name="Markelova M.I."/>
        </authorList>
    </citation>
    <scope>NUCLEOTIDE SEQUENCE [LARGE SCALE GENOMIC DNA]</scope>
    <source>
        <strain evidence="8 9">Rsf11</strain>
    </source>
</reference>
<dbReference type="Proteomes" id="UP001496627">
    <property type="component" value="Unassembled WGS sequence"/>
</dbReference>